<feature type="compositionally biased region" description="Low complexity" evidence="1">
    <location>
        <begin position="28"/>
        <end position="39"/>
    </location>
</feature>
<dbReference type="EMBL" id="STGW01000001">
    <property type="protein sequence ID" value="THV18607.1"/>
    <property type="molecule type" value="Genomic_DNA"/>
</dbReference>
<comment type="caution">
    <text evidence="2">The sequence shown here is derived from an EMBL/GenBank/DDBJ whole genome shotgun (WGS) entry which is preliminary data.</text>
</comment>
<organism evidence="2 3">
    <name type="scientific">Nocardioides caeni</name>
    <dbReference type="NCBI Taxonomy" id="574700"/>
    <lineage>
        <taxon>Bacteria</taxon>
        <taxon>Bacillati</taxon>
        <taxon>Actinomycetota</taxon>
        <taxon>Actinomycetes</taxon>
        <taxon>Propionibacteriales</taxon>
        <taxon>Nocardioidaceae</taxon>
        <taxon>Nocardioides</taxon>
    </lineage>
</organism>
<evidence type="ECO:0000256" key="1">
    <source>
        <dbReference type="SAM" id="MobiDB-lite"/>
    </source>
</evidence>
<feature type="region of interest" description="Disordered" evidence="1">
    <location>
        <begin position="1"/>
        <end position="63"/>
    </location>
</feature>
<feature type="compositionally biased region" description="Basic residues" evidence="1">
    <location>
        <begin position="40"/>
        <end position="52"/>
    </location>
</feature>
<dbReference type="Proteomes" id="UP000307087">
    <property type="component" value="Unassembled WGS sequence"/>
</dbReference>
<name>A0A4S8NNW3_9ACTN</name>
<dbReference type="AlphaFoldDB" id="A0A4S8NNW3"/>
<gene>
    <name evidence="2" type="ORF">E9934_03080</name>
</gene>
<proteinExistence type="predicted"/>
<accession>A0A4S8NNW3</accession>
<sequence>MAGHRRGPRDRLPGGRAPVCDRSAARCRPCGVRGDVGPRGPRHGASPHRRARPGSGRETATQG</sequence>
<protein>
    <submittedName>
        <fullName evidence="2">Uncharacterized protein</fullName>
    </submittedName>
</protein>
<reference evidence="2 3" key="1">
    <citation type="journal article" date="2009" name="Int. J. Syst. Evol. Microbiol.">
        <title>Nocardioides caeni sp. nov., isolated from wastewater.</title>
        <authorList>
            <person name="Yoon J.H."/>
            <person name="Kang S.J."/>
            <person name="Park S."/>
            <person name="Kim W."/>
            <person name="Oh T.K."/>
        </authorList>
    </citation>
    <scope>NUCLEOTIDE SEQUENCE [LARGE SCALE GENOMIC DNA]</scope>
    <source>
        <strain evidence="2 3">DSM 23134</strain>
    </source>
</reference>
<keyword evidence="3" id="KW-1185">Reference proteome</keyword>
<evidence type="ECO:0000313" key="2">
    <source>
        <dbReference type="EMBL" id="THV18607.1"/>
    </source>
</evidence>
<evidence type="ECO:0000313" key="3">
    <source>
        <dbReference type="Proteomes" id="UP000307087"/>
    </source>
</evidence>